<dbReference type="EMBL" id="JBHSWB010000001">
    <property type="protein sequence ID" value="MFC6659600.1"/>
    <property type="molecule type" value="Genomic_DNA"/>
</dbReference>
<accession>A0ABW1ZGE8</accession>
<name>A0ABW1ZGE8_9DEIO</name>
<protein>
    <submittedName>
        <fullName evidence="2">YsnF/AvaK domain-containing protein</fullName>
    </submittedName>
</protein>
<keyword evidence="3" id="KW-1185">Reference proteome</keyword>
<proteinExistence type="predicted"/>
<dbReference type="Proteomes" id="UP001596317">
    <property type="component" value="Unassembled WGS sequence"/>
</dbReference>
<sequence>MNKDRYVAGQVQIGKHVETRTENVTVPLEREEIVIERHVVSDARPVSGNVTLGAGTETVEVTLEAERANVSKQAYVTEEVEIGKRTVTEQQTVTETIGREVLDVNQNGQVAVQGTEAHLHDGRNVAERAVDAVKDAVDPLDGKIDRR</sequence>
<evidence type="ECO:0000313" key="3">
    <source>
        <dbReference type="Proteomes" id="UP001596317"/>
    </source>
</evidence>
<feature type="domain" description="DUF2382" evidence="1">
    <location>
        <begin position="2"/>
        <end position="104"/>
    </location>
</feature>
<evidence type="ECO:0000313" key="2">
    <source>
        <dbReference type="EMBL" id="MFC6659600.1"/>
    </source>
</evidence>
<dbReference type="RefSeq" id="WP_380054241.1">
    <property type="nucleotide sequence ID" value="NZ_JBHSWB010000001.1"/>
</dbReference>
<dbReference type="Pfam" id="PF09557">
    <property type="entry name" value="DUF2382"/>
    <property type="match status" value="1"/>
</dbReference>
<gene>
    <name evidence="2" type="ORF">ACFP90_03865</name>
</gene>
<dbReference type="InterPro" id="IPR052967">
    <property type="entry name" value="Stress_Response_Assoc"/>
</dbReference>
<dbReference type="PANTHER" id="PTHR38463:SF1">
    <property type="entry name" value="STRESS RESPONSE PROTEIN YSNF"/>
    <property type="match status" value="1"/>
</dbReference>
<dbReference type="NCBIfam" id="TIGR02271">
    <property type="entry name" value="YsnF/AvaK domain"/>
    <property type="match status" value="1"/>
</dbReference>
<reference evidence="3" key="1">
    <citation type="journal article" date="2019" name="Int. J. Syst. Evol. Microbiol.">
        <title>The Global Catalogue of Microorganisms (GCM) 10K type strain sequencing project: providing services to taxonomists for standard genome sequencing and annotation.</title>
        <authorList>
            <consortium name="The Broad Institute Genomics Platform"/>
            <consortium name="The Broad Institute Genome Sequencing Center for Infectious Disease"/>
            <person name="Wu L."/>
            <person name="Ma J."/>
        </authorList>
    </citation>
    <scope>NUCLEOTIDE SEQUENCE [LARGE SCALE GENOMIC DNA]</scope>
    <source>
        <strain evidence="3">CCUG 63830</strain>
    </source>
</reference>
<evidence type="ECO:0000259" key="1">
    <source>
        <dbReference type="Pfam" id="PF09557"/>
    </source>
</evidence>
<organism evidence="2 3">
    <name type="scientific">Deinococcus multiflagellatus</name>
    <dbReference type="NCBI Taxonomy" id="1656887"/>
    <lineage>
        <taxon>Bacteria</taxon>
        <taxon>Thermotogati</taxon>
        <taxon>Deinococcota</taxon>
        <taxon>Deinococci</taxon>
        <taxon>Deinococcales</taxon>
        <taxon>Deinococcaceae</taxon>
        <taxon>Deinococcus</taxon>
    </lineage>
</organism>
<comment type="caution">
    <text evidence="2">The sequence shown here is derived from an EMBL/GenBank/DDBJ whole genome shotgun (WGS) entry which is preliminary data.</text>
</comment>
<dbReference type="PANTHER" id="PTHR38463">
    <property type="entry name" value="STRESS RESPONSE PROTEIN YSNF"/>
    <property type="match status" value="1"/>
</dbReference>
<dbReference type="InterPro" id="IPR019060">
    <property type="entry name" value="DUF2382"/>
</dbReference>